<reference evidence="3 4" key="1">
    <citation type="journal article" date="2021" name="Nat. Commun.">
        <title>Incipient diploidization of the medicinal plant Perilla within 10,000 years.</title>
        <authorList>
            <person name="Zhang Y."/>
            <person name="Shen Q."/>
            <person name="Leng L."/>
            <person name="Zhang D."/>
            <person name="Chen S."/>
            <person name="Shi Y."/>
            <person name="Ning Z."/>
            <person name="Chen S."/>
        </authorList>
    </citation>
    <scope>NUCLEOTIDE SEQUENCE [LARGE SCALE GENOMIC DNA]</scope>
    <source>
        <strain evidence="4">cv. PC099</strain>
    </source>
</reference>
<dbReference type="PANTHER" id="PTHR31589">
    <property type="entry name" value="PROTEIN, PUTATIVE (DUF239)-RELATED-RELATED"/>
    <property type="match status" value="1"/>
</dbReference>
<dbReference type="EMBL" id="SDAM02000066">
    <property type="protein sequence ID" value="KAH6832697.1"/>
    <property type="molecule type" value="Genomic_DNA"/>
</dbReference>
<dbReference type="InterPro" id="IPR025521">
    <property type="entry name" value="Neprosin_propep"/>
</dbReference>
<dbReference type="Proteomes" id="UP001190926">
    <property type="component" value="Unassembled WGS sequence"/>
</dbReference>
<evidence type="ECO:0000313" key="3">
    <source>
        <dbReference type="EMBL" id="KAH6832697.1"/>
    </source>
</evidence>
<feature type="signal peptide" evidence="1">
    <location>
        <begin position="1"/>
        <end position="33"/>
    </location>
</feature>
<proteinExistence type="predicted"/>
<dbReference type="InterPro" id="IPR053168">
    <property type="entry name" value="Glutamic_endopeptidase"/>
</dbReference>
<keyword evidence="4" id="KW-1185">Reference proteome</keyword>
<dbReference type="InterPro" id="IPR004314">
    <property type="entry name" value="Neprosin"/>
</dbReference>
<dbReference type="PANTHER" id="PTHR31589:SF110">
    <property type="entry name" value="PROTEIN, PUTATIVE (DUF239)-RELATED"/>
    <property type="match status" value="1"/>
</dbReference>
<dbReference type="FunFam" id="3.90.1320.10:FF:000001">
    <property type="entry name" value="Putative carboxyl-terminal proteinase"/>
    <property type="match status" value="1"/>
</dbReference>
<keyword evidence="1" id="KW-0732">Signal</keyword>
<evidence type="ECO:0000313" key="4">
    <source>
        <dbReference type="Proteomes" id="UP001190926"/>
    </source>
</evidence>
<accession>A0AAD4JF98</accession>
<protein>
    <submittedName>
        <fullName evidence="3">Carboxyl-terminal peptidase</fullName>
    </submittedName>
</protein>
<feature type="chain" id="PRO_5042047315" evidence="1">
    <location>
        <begin position="34"/>
        <end position="435"/>
    </location>
</feature>
<organism evidence="3 4">
    <name type="scientific">Perilla frutescens var. hirtella</name>
    <name type="common">Perilla citriodora</name>
    <name type="synonym">Perilla setoyensis</name>
    <dbReference type="NCBI Taxonomy" id="608512"/>
    <lineage>
        <taxon>Eukaryota</taxon>
        <taxon>Viridiplantae</taxon>
        <taxon>Streptophyta</taxon>
        <taxon>Embryophyta</taxon>
        <taxon>Tracheophyta</taxon>
        <taxon>Spermatophyta</taxon>
        <taxon>Magnoliopsida</taxon>
        <taxon>eudicotyledons</taxon>
        <taxon>Gunneridae</taxon>
        <taxon>Pentapetalae</taxon>
        <taxon>asterids</taxon>
        <taxon>lamiids</taxon>
        <taxon>Lamiales</taxon>
        <taxon>Lamiaceae</taxon>
        <taxon>Nepetoideae</taxon>
        <taxon>Elsholtzieae</taxon>
        <taxon>Perilla</taxon>
    </lineage>
</organism>
<name>A0AAD4JF98_PERFH</name>
<evidence type="ECO:0000259" key="2">
    <source>
        <dbReference type="PROSITE" id="PS52045"/>
    </source>
</evidence>
<comment type="caution">
    <text evidence="3">The sequence shown here is derived from an EMBL/GenBank/DDBJ whole genome shotgun (WGS) entry which is preliminary data.</text>
</comment>
<feature type="domain" description="Neprosin PEP catalytic" evidence="2">
    <location>
        <begin position="180"/>
        <end position="435"/>
    </location>
</feature>
<dbReference type="Pfam" id="PF03080">
    <property type="entry name" value="Neprosin"/>
    <property type="match status" value="1"/>
</dbReference>
<dbReference type="Pfam" id="PF14365">
    <property type="entry name" value="Neprosin_AP"/>
    <property type="match status" value="1"/>
</dbReference>
<evidence type="ECO:0000256" key="1">
    <source>
        <dbReference type="SAM" id="SignalP"/>
    </source>
</evidence>
<dbReference type="AlphaFoldDB" id="A0AAD4JF98"/>
<dbReference type="PROSITE" id="PS52045">
    <property type="entry name" value="NEPROSIN_PEP_CD"/>
    <property type="match status" value="1"/>
</dbReference>
<sequence length="435" mass="48210">MGIGAIRKRGFFSIIPHLIVSIFLAILCQESSAISTSLNYTKYKQISSLRVARIQRHLDKINKSPVLTIQSPDGDMIDCVHKRKQPALDHPLLKHHKIQRVPSRMPKGVKMSKTNTSRSVDGMRGMWQMWHQKGELCPKGTVPVRRSTLRDVLRAKSLYHFGKKTTAPPHGGAATPAPNIAAGTGHEHAIAYTKSSDMYGAKATINVWDPVVEASNEFSLSQIWVLSGSFDGSDLNSIEAGWQVSPELYGDSRPRLFTYWTSDAYQATGCYNLLCSGFVQTNSRIAIGAAISPISSVTGNQYDITILIWKDPKLGNWWLGFGDSTLVGYWPAELFTHLSDRATMVEWGGEIVNSRPENRHTSTQMGSGRFSGEGFGKASYFRNLEIVDSDNGLISARDITVLAENTNCYDIQNSYNDQWGTHFYYGGPGKNPLCP</sequence>
<gene>
    <name evidence="3" type="ORF">C2S53_015437</name>
</gene>
<dbReference type="Gene3D" id="3.90.1320.10">
    <property type="entry name" value="Outer-capsid protein sigma 3, large lobe"/>
    <property type="match status" value="1"/>
</dbReference>